<organism evidence="1 2">
    <name type="scientific">Diplogelasinospora grovesii</name>
    <dbReference type="NCBI Taxonomy" id="303347"/>
    <lineage>
        <taxon>Eukaryota</taxon>
        <taxon>Fungi</taxon>
        <taxon>Dikarya</taxon>
        <taxon>Ascomycota</taxon>
        <taxon>Pezizomycotina</taxon>
        <taxon>Sordariomycetes</taxon>
        <taxon>Sordariomycetidae</taxon>
        <taxon>Sordariales</taxon>
        <taxon>Diplogelasinosporaceae</taxon>
        <taxon>Diplogelasinospora</taxon>
    </lineage>
</organism>
<evidence type="ECO:0000313" key="2">
    <source>
        <dbReference type="Proteomes" id="UP001303473"/>
    </source>
</evidence>
<feature type="non-terminal residue" evidence="1">
    <location>
        <position position="220"/>
    </location>
</feature>
<comment type="caution">
    <text evidence="1">The sequence shown here is derived from an EMBL/GenBank/DDBJ whole genome shotgun (WGS) entry which is preliminary data.</text>
</comment>
<gene>
    <name evidence="1" type="ORF">QBC46DRAFT_348551</name>
</gene>
<name>A0AAN6MWE8_9PEZI</name>
<sequence length="220" mass="25195">MANANPTSQSTALTQKNPAKIEAVVKDNGDARSFFDSIAMGTPCVFLCIGERQPGKCRIFQVQLKEDDDEAATLKKMREAWAKSRSYNWLPFRRVTRLEELHALLLSKPFIDLVWTQLRFSGVEKHKGSNVVIGTYETSDTEQPLRGLEETLKSIKESIAVWMTQAENGIMQYCPGTAFESTCDFEELDNVQYRMRRIYSSRDMLQKLYCYNPRIGEISQ</sequence>
<reference evidence="2" key="1">
    <citation type="journal article" date="2023" name="Mol. Phylogenet. Evol.">
        <title>Genome-scale phylogeny and comparative genomics of the fungal order Sordariales.</title>
        <authorList>
            <person name="Hensen N."/>
            <person name="Bonometti L."/>
            <person name="Westerberg I."/>
            <person name="Brannstrom I.O."/>
            <person name="Guillou S."/>
            <person name="Cros-Aarteil S."/>
            <person name="Calhoun S."/>
            <person name="Haridas S."/>
            <person name="Kuo A."/>
            <person name="Mondo S."/>
            <person name="Pangilinan J."/>
            <person name="Riley R."/>
            <person name="LaButti K."/>
            <person name="Andreopoulos B."/>
            <person name="Lipzen A."/>
            <person name="Chen C."/>
            <person name="Yan M."/>
            <person name="Daum C."/>
            <person name="Ng V."/>
            <person name="Clum A."/>
            <person name="Steindorff A."/>
            <person name="Ohm R.A."/>
            <person name="Martin F."/>
            <person name="Silar P."/>
            <person name="Natvig D.O."/>
            <person name="Lalanne C."/>
            <person name="Gautier V."/>
            <person name="Ament-Velasquez S.L."/>
            <person name="Kruys A."/>
            <person name="Hutchinson M.I."/>
            <person name="Powell A.J."/>
            <person name="Barry K."/>
            <person name="Miller A.N."/>
            <person name="Grigoriev I.V."/>
            <person name="Debuchy R."/>
            <person name="Gladieux P."/>
            <person name="Hiltunen Thoren M."/>
            <person name="Johannesson H."/>
        </authorList>
    </citation>
    <scope>NUCLEOTIDE SEQUENCE [LARGE SCALE GENOMIC DNA]</scope>
    <source>
        <strain evidence="2">CBS 340.73</strain>
    </source>
</reference>
<keyword evidence="2" id="KW-1185">Reference proteome</keyword>
<dbReference type="EMBL" id="MU854165">
    <property type="protein sequence ID" value="KAK3933503.1"/>
    <property type="molecule type" value="Genomic_DNA"/>
</dbReference>
<accession>A0AAN6MWE8</accession>
<dbReference type="AlphaFoldDB" id="A0AAN6MWE8"/>
<proteinExistence type="predicted"/>
<evidence type="ECO:0000313" key="1">
    <source>
        <dbReference type="EMBL" id="KAK3933503.1"/>
    </source>
</evidence>
<protein>
    <submittedName>
        <fullName evidence="1">Uncharacterized protein</fullName>
    </submittedName>
</protein>
<dbReference type="Proteomes" id="UP001303473">
    <property type="component" value="Unassembled WGS sequence"/>
</dbReference>